<reference evidence="1 2" key="1">
    <citation type="journal article" date="2012" name="J. Bacteriol.">
        <title>Complete genome sequence of Klebsiella oxytoca KCTC 1686, used in production of 2,3-butanediol.</title>
        <authorList>
            <person name="Shin S.H."/>
            <person name="Kim S."/>
            <person name="Kim J.Y."/>
            <person name="Lee S."/>
            <person name="Um Y."/>
            <person name="Oh M.K."/>
            <person name="Kim Y.R."/>
            <person name="Lee J."/>
            <person name="Yang K.S."/>
        </authorList>
    </citation>
    <scope>NUCLEOTIDE SEQUENCE [LARGE SCALE GENOMIC DNA]</scope>
    <source>
        <strain evidence="2">ATCC 8724 / DSM 4798 / JCM 20051 / NBRC 3318 / NRRL B-199 / KCTC 1686</strain>
    </source>
</reference>
<evidence type="ECO:0000313" key="1">
    <source>
        <dbReference type="EMBL" id="AEX04804.1"/>
    </source>
</evidence>
<organism evidence="1 2">
    <name type="scientific">Klebsiella michiganensis (strain ATCC 8724 / DSM 4798 / JCM 20051 / NBRC 3318 / NRRL B-199 / KCTC 1686 / BUCSAV 143 / CCM 1901)</name>
    <dbReference type="NCBI Taxonomy" id="1006551"/>
    <lineage>
        <taxon>Bacteria</taxon>
        <taxon>Pseudomonadati</taxon>
        <taxon>Pseudomonadota</taxon>
        <taxon>Gammaproteobacteria</taxon>
        <taxon>Enterobacterales</taxon>
        <taxon>Enterobacteriaceae</taxon>
        <taxon>Klebsiella/Raoultella group</taxon>
        <taxon>Klebsiella</taxon>
    </lineage>
</organism>
<protein>
    <submittedName>
        <fullName evidence="1">Uncharacterized protein</fullName>
    </submittedName>
</protein>
<dbReference type="RefSeq" id="WP_004111726.1">
    <property type="nucleotide sequence ID" value="NC_016612.1"/>
</dbReference>
<dbReference type="KEGG" id="kox:KOX_15400"/>
<dbReference type="EMBL" id="CP003218">
    <property type="protein sequence ID" value="AEX04804.1"/>
    <property type="molecule type" value="Genomic_DNA"/>
</dbReference>
<sequence>MANDSRGNEVVFNRAYLNLCSKNKNLSTLVIAREFKDDNIVGCFSFGLKKLIDIESKCLFLRYKYPWPDFEIELVKNKGGDYEFMLFHNDFLKGSEV</sequence>
<dbReference type="Proteomes" id="UP000007843">
    <property type="component" value="Chromosome"/>
</dbReference>
<dbReference type="HOGENOM" id="CLU_2343027_0_0_6"/>
<name>A0A0H3H8J1_KLEM8</name>
<proteinExistence type="predicted"/>
<evidence type="ECO:0000313" key="2">
    <source>
        <dbReference type="Proteomes" id="UP000007843"/>
    </source>
</evidence>
<dbReference type="AlphaFoldDB" id="A0A0H3H8J1"/>
<gene>
    <name evidence="1" type="ordered locus">KOX_15400</name>
</gene>
<accession>A0A0H3H8J1</accession>